<organism evidence="17 18">
    <name type="scientific">Vagococcus entomophilus</name>
    <dbReference type="NCBI Taxonomy" id="1160095"/>
    <lineage>
        <taxon>Bacteria</taxon>
        <taxon>Bacillati</taxon>
        <taxon>Bacillota</taxon>
        <taxon>Bacilli</taxon>
        <taxon>Lactobacillales</taxon>
        <taxon>Enterococcaceae</taxon>
        <taxon>Vagococcus</taxon>
    </lineage>
</organism>
<sequence>MVIGKHRPTIACVNQKAIAHNISEEIKQLEGRAELFAVVKADGYGHGAVTVSKIAKDCGATGFCVAILDEALELREAGFKDPILILEPISPSYVRLLTEYNLSVTAPTYEWLKEIETIYKQENCQKPIKVHLKIDSGMGRIGFREEKELTQARDLVITSKVFELEGVFTHFATADGSDEAYFLKQQQRFLKALAILPQDIRYVHTANTATALWHEAWQSNMIRFGVSVYGLNPSGTLLDSPYQLEPALSLETELIQVKKVQAKERIGYGGEYQTQTDEWIGTVPIGYADGIRRDMSGFYMLVDGEKAPIVGRVCMDQCMLRLPKEYPTGTKVTVIGKNQHQEITVQDIADYVGTINYEIVCNITERVPRVIK</sequence>
<comment type="catalytic activity">
    <reaction evidence="1 13">
        <text>L-alanine = D-alanine</text>
        <dbReference type="Rhea" id="RHEA:20249"/>
        <dbReference type="ChEBI" id="CHEBI:57416"/>
        <dbReference type="ChEBI" id="CHEBI:57972"/>
        <dbReference type="EC" id="5.1.1.1"/>
    </reaction>
</comment>
<feature type="active site" description="Proton acceptor; specific for L-alanine" evidence="13">
    <location>
        <position position="268"/>
    </location>
</feature>
<dbReference type="InterPro" id="IPR009006">
    <property type="entry name" value="Ala_racemase/Decarboxylase_C"/>
</dbReference>
<evidence type="ECO:0000256" key="3">
    <source>
        <dbReference type="ARBA" id="ARBA00004651"/>
    </source>
</evidence>
<dbReference type="PRINTS" id="PR00992">
    <property type="entry name" value="ALARACEMASE"/>
</dbReference>
<evidence type="ECO:0000256" key="14">
    <source>
        <dbReference type="PIRSR" id="PIRSR600821-50"/>
    </source>
</evidence>
<keyword evidence="9 13" id="KW-0413">Isomerase</keyword>
<dbReference type="OrthoDB" id="9813814at2"/>
<dbReference type="PROSITE" id="PS00395">
    <property type="entry name" value="ALANINE_RACEMASE"/>
    <property type="match status" value="1"/>
</dbReference>
<dbReference type="CDD" id="cd00430">
    <property type="entry name" value="PLPDE_III_AR"/>
    <property type="match status" value="1"/>
</dbReference>
<evidence type="ECO:0000256" key="13">
    <source>
        <dbReference type="HAMAP-Rule" id="MF_01201"/>
    </source>
</evidence>
<dbReference type="Gene3D" id="3.20.20.10">
    <property type="entry name" value="Alanine racemase"/>
    <property type="match status" value="1"/>
</dbReference>
<dbReference type="NCBIfam" id="TIGR00492">
    <property type="entry name" value="alr"/>
    <property type="match status" value="1"/>
</dbReference>
<feature type="domain" description="Alanine racemase C-terminal" evidence="16">
    <location>
        <begin position="247"/>
        <end position="372"/>
    </location>
</feature>
<comment type="similarity">
    <text evidence="12">In the C-terminal section; belongs to the alanine racemase family.</text>
</comment>
<evidence type="ECO:0000313" key="17">
    <source>
        <dbReference type="EMBL" id="RSU08414.1"/>
    </source>
</evidence>
<dbReference type="GO" id="GO:0046677">
    <property type="term" value="P:response to antibiotic"/>
    <property type="evidence" value="ECO:0007669"/>
    <property type="project" value="UniProtKB-KW"/>
</dbReference>
<dbReference type="HAMAP" id="MF_01201">
    <property type="entry name" value="Ala_racemase"/>
    <property type="match status" value="1"/>
</dbReference>
<feature type="binding site" evidence="13 15">
    <location>
        <position position="140"/>
    </location>
    <ligand>
        <name>substrate</name>
    </ligand>
</feature>
<dbReference type="GO" id="GO:0005886">
    <property type="term" value="C:plasma membrane"/>
    <property type="evidence" value="ECO:0007669"/>
    <property type="project" value="UniProtKB-SubCell"/>
</dbReference>
<evidence type="ECO:0000256" key="9">
    <source>
        <dbReference type="ARBA" id="ARBA00023235"/>
    </source>
</evidence>
<dbReference type="InterPro" id="IPR000821">
    <property type="entry name" value="Ala_racemase"/>
</dbReference>
<comment type="function">
    <text evidence="13">Catalyzes the interconversion of L-alanine and D-alanine. May also act on other amino acids.</text>
</comment>
<protein>
    <recommendedName>
        <fullName evidence="13">Alanine racemase</fullName>
        <ecNumber evidence="13">5.1.1.1</ecNumber>
    </recommendedName>
</protein>
<feature type="active site" description="Proton acceptor; specific for D-alanine" evidence="13">
    <location>
        <position position="40"/>
    </location>
</feature>
<dbReference type="InterPro" id="IPR020622">
    <property type="entry name" value="Ala_racemase_pyridoxalP-BS"/>
</dbReference>
<dbReference type="InterPro" id="IPR011079">
    <property type="entry name" value="Ala_racemase_C"/>
</dbReference>
<comment type="similarity">
    <text evidence="13">Belongs to the alanine racemase family.</text>
</comment>
<dbReference type="GO" id="GO:0008784">
    <property type="term" value="F:alanine racemase activity"/>
    <property type="evidence" value="ECO:0007669"/>
    <property type="project" value="UniProtKB-UniRule"/>
</dbReference>
<reference evidence="17 18" key="1">
    <citation type="submission" date="2017-05" db="EMBL/GenBank/DDBJ databases">
        <title>Vagococcus spp. assemblies.</title>
        <authorList>
            <person name="Gulvik C.A."/>
        </authorList>
    </citation>
    <scope>NUCLEOTIDE SEQUENCE [LARGE SCALE GENOMIC DNA]</scope>
    <source>
        <strain evidence="17 18">DSM 24756</strain>
    </source>
</reference>
<dbReference type="AlphaFoldDB" id="A0A430AKA5"/>
<dbReference type="GO" id="GO:0009252">
    <property type="term" value="P:peptidoglycan biosynthetic process"/>
    <property type="evidence" value="ECO:0007669"/>
    <property type="project" value="TreeGrafter"/>
</dbReference>
<comment type="similarity">
    <text evidence="11">In the N-terminal section; belongs to the acyltransferase 3 family.</text>
</comment>
<keyword evidence="8" id="KW-0472">Membrane</keyword>
<dbReference type="Gene3D" id="2.40.37.10">
    <property type="entry name" value="Lyase, Ornithine Decarboxylase, Chain A, domain 1"/>
    <property type="match status" value="1"/>
</dbReference>
<evidence type="ECO:0000256" key="8">
    <source>
        <dbReference type="ARBA" id="ARBA00023136"/>
    </source>
</evidence>
<dbReference type="GO" id="GO:0005829">
    <property type="term" value="C:cytosol"/>
    <property type="evidence" value="ECO:0007669"/>
    <property type="project" value="TreeGrafter"/>
</dbReference>
<dbReference type="GO" id="GO:0030170">
    <property type="term" value="F:pyridoxal phosphate binding"/>
    <property type="evidence" value="ECO:0007669"/>
    <property type="project" value="UniProtKB-UniRule"/>
</dbReference>
<dbReference type="EC" id="5.1.1.1" evidence="13"/>
<evidence type="ECO:0000256" key="4">
    <source>
        <dbReference type="ARBA" id="ARBA00022475"/>
    </source>
</evidence>
<dbReference type="FunFam" id="3.20.20.10:FF:000002">
    <property type="entry name" value="Alanine racemase"/>
    <property type="match status" value="1"/>
</dbReference>
<evidence type="ECO:0000256" key="10">
    <source>
        <dbReference type="ARBA" id="ARBA00023251"/>
    </source>
</evidence>
<dbReference type="RefSeq" id="WP_126822992.1">
    <property type="nucleotide sequence ID" value="NZ_JBHLWU010000001.1"/>
</dbReference>
<comment type="pathway">
    <text evidence="13">Amino-acid biosynthesis; D-alanine biosynthesis; D-alanine from L-alanine: step 1/1.</text>
</comment>
<evidence type="ECO:0000256" key="1">
    <source>
        <dbReference type="ARBA" id="ARBA00000316"/>
    </source>
</evidence>
<dbReference type="InterPro" id="IPR001608">
    <property type="entry name" value="Ala_racemase_N"/>
</dbReference>
<dbReference type="SMART" id="SM01005">
    <property type="entry name" value="Ala_racemase_C"/>
    <property type="match status" value="1"/>
</dbReference>
<dbReference type="InterPro" id="IPR029066">
    <property type="entry name" value="PLP-binding_barrel"/>
</dbReference>
<keyword evidence="6 13" id="KW-0663">Pyridoxal phosphate</keyword>
<accession>A0A430AKA5</accession>
<feature type="modified residue" description="N6-(pyridoxal phosphate)lysine" evidence="13 14">
    <location>
        <position position="40"/>
    </location>
</feature>
<comment type="caution">
    <text evidence="17">The sequence shown here is derived from an EMBL/GenBank/DDBJ whole genome shotgun (WGS) entry which is preliminary data.</text>
</comment>
<keyword evidence="4" id="KW-1003">Cell membrane</keyword>
<evidence type="ECO:0000256" key="15">
    <source>
        <dbReference type="PIRSR" id="PIRSR600821-52"/>
    </source>
</evidence>
<evidence type="ECO:0000256" key="12">
    <source>
        <dbReference type="ARBA" id="ARBA00061081"/>
    </source>
</evidence>
<gene>
    <name evidence="17" type="ORF">CBF30_04020</name>
</gene>
<feature type="binding site" evidence="13 15">
    <location>
        <position position="315"/>
    </location>
    <ligand>
        <name>substrate</name>
    </ligand>
</feature>
<dbReference type="FunFam" id="2.40.37.10:FF:000006">
    <property type="entry name" value="Alanine racemase"/>
    <property type="match status" value="1"/>
</dbReference>
<comment type="subcellular location">
    <subcellularLocation>
        <location evidence="3">Cell membrane</location>
        <topology evidence="3">Multi-pass membrane protein</topology>
    </subcellularLocation>
</comment>
<keyword evidence="7" id="KW-1133">Transmembrane helix</keyword>
<evidence type="ECO:0000256" key="7">
    <source>
        <dbReference type="ARBA" id="ARBA00022989"/>
    </source>
</evidence>
<evidence type="ECO:0000256" key="6">
    <source>
        <dbReference type="ARBA" id="ARBA00022898"/>
    </source>
</evidence>
<name>A0A430AKA5_9ENTE</name>
<dbReference type="PANTHER" id="PTHR30511">
    <property type="entry name" value="ALANINE RACEMASE"/>
    <property type="match status" value="1"/>
</dbReference>
<dbReference type="GO" id="GO:0030632">
    <property type="term" value="P:D-alanine biosynthetic process"/>
    <property type="evidence" value="ECO:0007669"/>
    <property type="project" value="UniProtKB-UniRule"/>
</dbReference>
<keyword evidence="5" id="KW-0812">Transmembrane</keyword>
<proteinExistence type="inferred from homology"/>
<evidence type="ECO:0000259" key="16">
    <source>
        <dbReference type="SMART" id="SM01005"/>
    </source>
</evidence>
<dbReference type="EMBL" id="NGJZ01000001">
    <property type="protein sequence ID" value="RSU08414.1"/>
    <property type="molecule type" value="Genomic_DNA"/>
</dbReference>
<evidence type="ECO:0000256" key="2">
    <source>
        <dbReference type="ARBA" id="ARBA00001933"/>
    </source>
</evidence>
<dbReference type="SUPFAM" id="SSF51419">
    <property type="entry name" value="PLP-binding barrel"/>
    <property type="match status" value="1"/>
</dbReference>
<dbReference type="UniPathway" id="UPA00042">
    <property type="reaction ID" value="UER00497"/>
</dbReference>
<evidence type="ECO:0000313" key="18">
    <source>
        <dbReference type="Proteomes" id="UP000288669"/>
    </source>
</evidence>
<evidence type="ECO:0000256" key="11">
    <source>
        <dbReference type="ARBA" id="ARBA00060905"/>
    </source>
</evidence>
<dbReference type="Proteomes" id="UP000288669">
    <property type="component" value="Unassembled WGS sequence"/>
</dbReference>
<dbReference type="Pfam" id="PF00842">
    <property type="entry name" value="Ala_racemase_C"/>
    <property type="match status" value="1"/>
</dbReference>
<keyword evidence="10" id="KW-0046">Antibiotic resistance</keyword>
<evidence type="ECO:0000256" key="5">
    <source>
        <dbReference type="ARBA" id="ARBA00022692"/>
    </source>
</evidence>
<dbReference type="Pfam" id="PF01168">
    <property type="entry name" value="Ala_racemase_N"/>
    <property type="match status" value="1"/>
</dbReference>
<keyword evidence="18" id="KW-1185">Reference proteome</keyword>
<comment type="cofactor">
    <cofactor evidence="2 13 14">
        <name>pyridoxal 5'-phosphate</name>
        <dbReference type="ChEBI" id="CHEBI:597326"/>
    </cofactor>
</comment>
<dbReference type="SUPFAM" id="SSF50621">
    <property type="entry name" value="Alanine racemase C-terminal domain-like"/>
    <property type="match status" value="1"/>
</dbReference>
<dbReference type="PANTHER" id="PTHR30511:SF0">
    <property type="entry name" value="ALANINE RACEMASE, CATABOLIC-RELATED"/>
    <property type="match status" value="1"/>
</dbReference>